<accession>A0A1M4YW73</accession>
<dbReference type="GeneID" id="90994653"/>
<keyword evidence="2" id="KW-0472">Membrane</keyword>
<name>A0A1M4YW73_9FIRM</name>
<dbReference type="PANTHER" id="PTHR30373">
    <property type="entry name" value="UPF0603 PROTEIN YGCG"/>
    <property type="match status" value="1"/>
</dbReference>
<evidence type="ECO:0000259" key="3">
    <source>
        <dbReference type="Pfam" id="PF04536"/>
    </source>
</evidence>
<dbReference type="STRING" id="1123404.SAMN02745784_02803"/>
<dbReference type="InterPro" id="IPR007621">
    <property type="entry name" value="TPM_dom"/>
</dbReference>
<keyword evidence="2" id="KW-0812">Transmembrane</keyword>
<evidence type="ECO:0000313" key="4">
    <source>
        <dbReference type="EMBL" id="SHF09807.1"/>
    </source>
</evidence>
<dbReference type="Proteomes" id="UP000184114">
    <property type="component" value="Unassembled WGS sequence"/>
</dbReference>
<protein>
    <recommendedName>
        <fullName evidence="3">TPM domain-containing protein</fullName>
    </recommendedName>
</protein>
<feature type="transmembrane region" description="Helical" evidence="2">
    <location>
        <begin position="183"/>
        <end position="202"/>
    </location>
</feature>
<feature type="domain" description="TPM" evidence="3">
    <location>
        <begin position="34"/>
        <end position="153"/>
    </location>
</feature>
<evidence type="ECO:0000256" key="1">
    <source>
        <dbReference type="SAM" id="MobiDB-lite"/>
    </source>
</evidence>
<evidence type="ECO:0000313" key="5">
    <source>
        <dbReference type="Proteomes" id="UP000184114"/>
    </source>
</evidence>
<keyword evidence="2" id="KW-1133">Transmembrane helix</keyword>
<dbReference type="AlphaFoldDB" id="A0A1M4YW73"/>
<organism evidence="4 5">
    <name type="scientific">Tissierella praeacuta DSM 18095</name>
    <dbReference type="NCBI Taxonomy" id="1123404"/>
    <lineage>
        <taxon>Bacteria</taxon>
        <taxon>Bacillati</taxon>
        <taxon>Bacillota</taxon>
        <taxon>Tissierellia</taxon>
        <taxon>Tissierellales</taxon>
        <taxon>Tissierellaceae</taxon>
        <taxon>Tissierella</taxon>
    </lineage>
</organism>
<gene>
    <name evidence="4" type="ORF">SAMN02745784_02803</name>
</gene>
<sequence length="280" mass="31109">MANIAKRLMSLILSLILTIFIFNPVTVSAEKSLVFDDAVLFSEDERIKLETEANSLFNAYNMDIVIVTTNDTEGKTSREYADDFFDYGGFGVGDNHDGILFLIDMDNREAYISTSGIGIRYLTDKRIEKILDNVFDSGLGDGDYYGAAMGFLKGTKGYLESGIPSNQYNKPEEPKKKLIFTDLIGDSIMGGLLISSIFYFTIKSTYKTKSRNKTRRKGNSFAYKKNSFVNLTLNEDKLIDTFVTHRIIPKPTDNSNSSSGRSTTHTSSSGNTHGGGGRKF</sequence>
<dbReference type="Pfam" id="PF04536">
    <property type="entry name" value="TPM_phosphatase"/>
    <property type="match status" value="1"/>
</dbReference>
<reference evidence="5" key="1">
    <citation type="submission" date="2016-11" db="EMBL/GenBank/DDBJ databases">
        <authorList>
            <person name="Varghese N."/>
            <person name="Submissions S."/>
        </authorList>
    </citation>
    <scope>NUCLEOTIDE SEQUENCE [LARGE SCALE GENOMIC DNA]</scope>
    <source>
        <strain evidence="5">DSM 18095</strain>
    </source>
</reference>
<keyword evidence="5" id="KW-1185">Reference proteome</keyword>
<evidence type="ECO:0000256" key="2">
    <source>
        <dbReference type="SAM" id="Phobius"/>
    </source>
</evidence>
<dbReference type="Gene3D" id="3.10.310.50">
    <property type="match status" value="1"/>
</dbReference>
<proteinExistence type="predicted"/>
<feature type="region of interest" description="Disordered" evidence="1">
    <location>
        <begin position="249"/>
        <end position="280"/>
    </location>
</feature>
<feature type="compositionally biased region" description="Low complexity" evidence="1">
    <location>
        <begin position="255"/>
        <end position="271"/>
    </location>
</feature>
<dbReference type="PANTHER" id="PTHR30373:SF2">
    <property type="entry name" value="UPF0603 PROTEIN YGCG"/>
    <property type="match status" value="1"/>
</dbReference>
<dbReference type="EMBL" id="FQTY01000019">
    <property type="protein sequence ID" value="SHF09807.1"/>
    <property type="molecule type" value="Genomic_DNA"/>
</dbReference>
<dbReference type="RefSeq" id="WP_072977408.1">
    <property type="nucleotide sequence ID" value="NZ_FQTY01000019.1"/>
</dbReference>